<protein>
    <recommendedName>
        <fullName evidence="2">PorV/PorQ family protein</fullName>
    </recommendedName>
</protein>
<evidence type="ECO:0008006" key="2">
    <source>
        <dbReference type="Google" id="ProtNLM"/>
    </source>
</evidence>
<dbReference type="EMBL" id="JQ844185">
    <property type="protein sequence ID" value="AGS52212.1"/>
    <property type="molecule type" value="Genomic_DNA"/>
</dbReference>
<dbReference type="SUPFAM" id="SSF56935">
    <property type="entry name" value="Porins"/>
    <property type="match status" value="1"/>
</dbReference>
<reference evidence="1" key="1">
    <citation type="submission" date="2012-03" db="EMBL/GenBank/DDBJ databases">
        <title>Functional metagenomics reveals considerable lignocellulase gene clusters in the gut microbiome of a wood-feeding higher termite.</title>
        <authorList>
            <person name="Liu N."/>
        </authorList>
    </citation>
    <scope>NUCLEOTIDE SEQUENCE</scope>
</reference>
<proteinExistence type="predicted"/>
<name>A0A806JZK6_9BACT</name>
<organism evidence="1">
    <name type="scientific">uncultured bacterium contig00052</name>
    <dbReference type="NCBI Taxonomy" id="1181536"/>
    <lineage>
        <taxon>Bacteria</taxon>
        <taxon>environmental samples</taxon>
    </lineage>
</organism>
<accession>A0A806JZK6</accession>
<sequence>MRFFALFLFLFFAVSHSYFGKENEGLAVFGWASLLQSPRSVAIEGAGSALQSPDFGAALMNPALLSGEGFGAGASWQSGDLADRQGIIVFSHKFFAGARMQHAYGAVDNGEVPNYDEFGEPTGISSYPMAQYYSIAAAFPLKHFRFGIGGRYLWERLSDIEDSQIGMGLAMDWGFAWNLGSPRYGFALIGRYLGSQIRPFVRGGVNGYALASELAASAFWRSNQNLTWFFECSAPRYSPAAGKLGMEYRFSEPIMLRAGMQRNLIDIARAARSVFDGNKLPKAGYYRLFSLGAGYRIWNFALDYSYSMLIEGMGNEQRIGIGGNF</sequence>
<dbReference type="AlphaFoldDB" id="A0A806JZK6"/>
<evidence type="ECO:0000313" key="1">
    <source>
        <dbReference type="EMBL" id="AGS52212.1"/>
    </source>
</evidence>